<dbReference type="OrthoDB" id="1917907at2"/>
<dbReference type="Proteomes" id="UP000250223">
    <property type="component" value="Unassembled WGS sequence"/>
</dbReference>
<dbReference type="EMBL" id="UAWC01000007">
    <property type="protein sequence ID" value="SQB34335.1"/>
    <property type="molecule type" value="Genomic_DNA"/>
</dbReference>
<organism evidence="2 4">
    <name type="scientific">Clostridium cochlearium</name>
    <dbReference type="NCBI Taxonomy" id="1494"/>
    <lineage>
        <taxon>Bacteria</taxon>
        <taxon>Bacillati</taxon>
        <taxon>Bacillota</taxon>
        <taxon>Clostridia</taxon>
        <taxon>Eubacteriales</taxon>
        <taxon>Clostridiaceae</taxon>
        <taxon>Clostridium</taxon>
    </lineage>
</organism>
<dbReference type="RefSeq" id="WP_089866091.1">
    <property type="nucleotide sequence ID" value="NZ_CP173238.1"/>
</dbReference>
<sequence>MLIESNKCFAIKDESGKYLLKRVSLFKFESLMTTITSIKDIKIIKKELYLYVRCPMCGDIHCYTYSIRDLLVYNGLIVGGCELLNNPIFYIGNYEKVKKRITIYNEINKNIYAMF</sequence>
<dbReference type="GeneID" id="70576118"/>
<evidence type="ECO:0000313" key="4">
    <source>
        <dbReference type="Proteomes" id="UP000250223"/>
    </source>
</evidence>
<dbReference type="Proteomes" id="UP000198811">
    <property type="component" value="Unassembled WGS sequence"/>
</dbReference>
<evidence type="ECO:0000313" key="3">
    <source>
        <dbReference type="Proteomes" id="UP000198811"/>
    </source>
</evidence>
<evidence type="ECO:0000313" key="2">
    <source>
        <dbReference type="EMBL" id="SQB34335.1"/>
    </source>
</evidence>
<gene>
    <name evidence="2" type="ORF">NCTC13028_01238</name>
    <name evidence="1" type="ORF">SAMN05216497_11156</name>
</gene>
<reference evidence="2 4" key="2">
    <citation type="submission" date="2018-06" db="EMBL/GenBank/DDBJ databases">
        <authorList>
            <consortium name="Pathogen Informatics"/>
            <person name="Doyle S."/>
        </authorList>
    </citation>
    <scope>NUCLEOTIDE SEQUENCE [LARGE SCALE GENOMIC DNA]</scope>
    <source>
        <strain evidence="2 4">NCTC13028</strain>
    </source>
</reference>
<dbReference type="STRING" id="1494.SAMN05216497_11156"/>
<accession>A0A239YZC1</accession>
<name>A0A239YZC1_CLOCO</name>
<proteinExistence type="predicted"/>
<dbReference type="EMBL" id="FNGL01000011">
    <property type="protein sequence ID" value="SDL19157.1"/>
    <property type="molecule type" value="Genomic_DNA"/>
</dbReference>
<reference evidence="1 3" key="1">
    <citation type="submission" date="2016-10" db="EMBL/GenBank/DDBJ databases">
        <authorList>
            <person name="Varghese N."/>
            <person name="Submissions S."/>
        </authorList>
    </citation>
    <scope>NUCLEOTIDE SEQUENCE [LARGE SCALE GENOMIC DNA]</scope>
    <source>
        <strain evidence="1 3">NLAE-zl-C224</strain>
    </source>
</reference>
<keyword evidence="3" id="KW-1185">Reference proteome</keyword>
<evidence type="ECO:0000313" key="1">
    <source>
        <dbReference type="EMBL" id="SDL19157.1"/>
    </source>
</evidence>
<dbReference type="AlphaFoldDB" id="A0A239YZC1"/>
<protein>
    <submittedName>
        <fullName evidence="2">Uncharacterized protein</fullName>
    </submittedName>
</protein>